<accession>A0A2Z6QM47</accession>
<reference evidence="1 2" key="1">
    <citation type="submission" date="2017-11" db="EMBL/GenBank/DDBJ databases">
        <title>The genome of Rhizophagus clarus HR1 reveals common genetic basis of auxotrophy among arbuscular mycorrhizal fungi.</title>
        <authorList>
            <person name="Kobayashi Y."/>
        </authorList>
    </citation>
    <scope>NUCLEOTIDE SEQUENCE [LARGE SCALE GENOMIC DNA]</scope>
    <source>
        <strain evidence="1 2">HR1</strain>
    </source>
</reference>
<protein>
    <submittedName>
        <fullName evidence="1">Uncharacterized protein</fullName>
    </submittedName>
</protein>
<dbReference type="AlphaFoldDB" id="A0A2Z6QM47"/>
<proteinExistence type="predicted"/>
<dbReference type="EMBL" id="BEXD01000372">
    <property type="protein sequence ID" value="GBB86889.1"/>
    <property type="molecule type" value="Genomic_DNA"/>
</dbReference>
<gene>
    <name evidence="1" type="ORF">RclHR1_13320003</name>
</gene>
<evidence type="ECO:0000313" key="2">
    <source>
        <dbReference type="Proteomes" id="UP000247702"/>
    </source>
</evidence>
<name>A0A2Z6QM47_9GLOM</name>
<comment type="caution">
    <text evidence="1">The sequence shown here is derived from an EMBL/GenBank/DDBJ whole genome shotgun (WGS) entry which is preliminary data.</text>
</comment>
<dbReference type="Proteomes" id="UP000247702">
    <property type="component" value="Unassembled WGS sequence"/>
</dbReference>
<keyword evidence="2" id="KW-1185">Reference proteome</keyword>
<sequence>MYHLLYILKTAPLLPADPTPNFTKVFRDSLSLNYPFYTPKRVHNEELTTYEYFHHYSLLSLHEILEVTTRSTTLTKVKPSFLTTLFNYQTELPKNVSAYMDPN</sequence>
<organism evidence="1 2">
    <name type="scientific">Rhizophagus clarus</name>
    <dbReference type="NCBI Taxonomy" id="94130"/>
    <lineage>
        <taxon>Eukaryota</taxon>
        <taxon>Fungi</taxon>
        <taxon>Fungi incertae sedis</taxon>
        <taxon>Mucoromycota</taxon>
        <taxon>Glomeromycotina</taxon>
        <taxon>Glomeromycetes</taxon>
        <taxon>Glomerales</taxon>
        <taxon>Glomeraceae</taxon>
        <taxon>Rhizophagus</taxon>
    </lineage>
</organism>
<evidence type="ECO:0000313" key="1">
    <source>
        <dbReference type="EMBL" id="GBB86889.1"/>
    </source>
</evidence>